<feature type="domain" description="Teneurin-like YD-shell" evidence="3">
    <location>
        <begin position="972"/>
        <end position="1288"/>
    </location>
</feature>
<dbReference type="PATRIC" id="fig|1081904.3.peg.457"/>
<dbReference type="InterPro" id="IPR056823">
    <property type="entry name" value="TEN-like_YD-shell"/>
</dbReference>
<gene>
    <name evidence="4" type="ORF">HMPREF1218_0036</name>
</gene>
<keyword evidence="1" id="KW-0677">Repeat</keyword>
<dbReference type="InterPro" id="IPR050708">
    <property type="entry name" value="T6SS_VgrG/RHS"/>
</dbReference>
<reference evidence="4 5" key="1">
    <citation type="submission" date="2013-08" db="EMBL/GenBank/DDBJ databases">
        <authorList>
            <person name="Durkin A.S."/>
            <person name="Haft D.R."/>
            <person name="McCorrison J."/>
            <person name="Torralba M."/>
            <person name="Gillis M."/>
            <person name="Haft D.H."/>
            <person name="Methe B."/>
            <person name="Sutton G."/>
            <person name="Nelson K.E."/>
        </authorList>
    </citation>
    <scope>NUCLEOTIDE SEQUENCE [LARGE SCALE GENOMIC DNA]</scope>
    <source>
        <strain evidence="4 5">F0068</strain>
    </source>
</reference>
<dbReference type="NCBIfam" id="TIGR03696">
    <property type="entry name" value="Rhs_assc_core"/>
    <property type="match status" value="1"/>
</dbReference>
<feature type="domain" description="Teneurin-like YD-shell" evidence="3">
    <location>
        <begin position="568"/>
        <end position="770"/>
    </location>
</feature>
<dbReference type="Pfam" id="PF25023">
    <property type="entry name" value="TEN_YD-shell"/>
    <property type="match status" value="2"/>
</dbReference>
<protein>
    <submittedName>
        <fullName evidence="4">RHS repeat-associated core domain protein</fullName>
    </submittedName>
</protein>
<evidence type="ECO:0000256" key="1">
    <source>
        <dbReference type="ARBA" id="ARBA00022737"/>
    </source>
</evidence>
<dbReference type="Gene3D" id="2.180.10.10">
    <property type="entry name" value="RHS repeat-associated core"/>
    <property type="match status" value="3"/>
</dbReference>
<evidence type="ECO:0000259" key="2">
    <source>
        <dbReference type="Pfam" id="PF20148"/>
    </source>
</evidence>
<sequence length="1384" mass="157430">MKVVSIVPDIHSTAVEHVGKHFDLVLGVDIHWTKLPFPPFPLPLPHPFIGFIFDPMEYVHFEICVPGILQQLLKLPAKLPMGASVYVHGRIKATTTTSVFGFGCTIKPKNAGPLAAACMVGKVIPIKHITGGLPFYKIFFGDLEGPHDGEIYIGSNSVILNGSECSGSSAGQVLTCWGAPFGHQYFPPAWLSLYQHILTLYVQLNFKPPVLVGGRFVPHQYSLSDILMRAAAVFLMKGLTILARKGLTRFNHLLQGKFGSRNPVSRALCFFGLEPVNFVTGAMNFCWDDFELLGDHTIRWTSAWQSDISYCGILGNGVLCNYDLFIIPQFVDGVAAYNNPLENQVFPIPIVEVGSPEEYYRPLHLWQHRPDARTWIIRTVSATYTYRVFPDREYGLVYRAVRIAYAAGGFIVLDYDRDTHLLSTLSDHVGRLLVFGQDTERGLILSATYKYEDTSDLLVVYEYDESRNLRSVSDRFGKSISFTYDEHNRVVRRQNRNGMSYTWSYDDAGRVVHTSGDGGVQEGRITYLEGCNEVIYPGTGGRERYYYDEHDLVYKKVDALGGETWYGYNAWQERTLVGTAEGKVSKYEYDTRGNLVKFTASDGSEYTSEYDAHNRLMARTSPLGNREEWGYDAEFGRLVFRKESDGTVVRYTYEADNGRPSAIEYGDGLRVELQYNALGLLSVIKDSFGVQQTRTYDAYGRPLTHSHGDGTHTQWRRDRLGRVTRYAAPGQRVLHITYDAYDLPVELTSGNDCWNLEYTALGSLLSQTRRTRSLRKVSSVHYIYDAYDRLRSVENELGERYLFGRDLNGSVILEKGFDGSERHYDRDLDGTVIKTHLPDGTIVHHQHDQAGRLTYNRYADGSWEAWEYDKGGLLTKAYNADSVTEFVHNAIGQVVKETQDGQSVEHVYDARSRLARTISGLGADLGYGYDLMGLSDSITARSSGSHRPWEARIERDRLGRETHRRMTGGVESAYFYDTVGRPCRQRVMRGEHRLYDRSYGWGDDFRLLETLNAITGARVRYDYDAFGRLSEAEYGAGFRQYRTTDAMGNVYASSECTDRTYGRGGQLRQDGTWHYHYDAQGNLVLKTKRRIDPSCGFESVLWHKGDYAYVWQANGVLRSVTRPDGKTVTFKYDALGRRKEKRFDGIIHRYLWDGNVVLHEWAYAETDSPQEIITEDGRITFDRSEPADNVITWVYDTDSYVPTAKIENGKTYSIVSDYIGRPVQAYDECGTVVWQADYDIYGNLRNLRGDREFIPFRQLGQYEDAQTGLYYNRFRYYDPNIGNYISQDPIGLAGNNPTLYGYVRDINTESDLLGLWTIKIGGYKIQVHMNDVDPWPSSPHGHIYDKNLVIDKEGNIFKAHNGPLVDKLNKKDTKTWKKALERCK</sequence>
<evidence type="ECO:0000259" key="3">
    <source>
        <dbReference type="Pfam" id="PF25023"/>
    </source>
</evidence>
<organism evidence="4 5">
    <name type="scientific">Hoylesella pleuritidis F0068</name>
    <dbReference type="NCBI Taxonomy" id="1081904"/>
    <lineage>
        <taxon>Bacteria</taxon>
        <taxon>Pseudomonadati</taxon>
        <taxon>Bacteroidota</taxon>
        <taxon>Bacteroidia</taxon>
        <taxon>Bacteroidales</taxon>
        <taxon>Prevotellaceae</taxon>
        <taxon>Hoylesella</taxon>
    </lineage>
</organism>
<evidence type="ECO:0000313" key="4">
    <source>
        <dbReference type="EMBL" id="ERK03609.1"/>
    </source>
</evidence>
<dbReference type="NCBIfam" id="TIGR01643">
    <property type="entry name" value="YD_repeat_2x"/>
    <property type="match status" value="2"/>
</dbReference>
<accession>U2MWN8</accession>
<dbReference type="Pfam" id="PF05593">
    <property type="entry name" value="RHS_repeat"/>
    <property type="match status" value="1"/>
</dbReference>
<dbReference type="Proteomes" id="UP000016600">
    <property type="component" value="Unassembled WGS sequence"/>
</dbReference>
<dbReference type="InterPro" id="IPR006530">
    <property type="entry name" value="YD"/>
</dbReference>
<evidence type="ECO:0000313" key="5">
    <source>
        <dbReference type="Proteomes" id="UP000016600"/>
    </source>
</evidence>
<dbReference type="InterPro" id="IPR045351">
    <property type="entry name" value="DUF6531"/>
</dbReference>
<comment type="caution">
    <text evidence="4">The sequence shown here is derived from an EMBL/GenBank/DDBJ whole genome shotgun (WGS) entry which is preliminary data.</text>
</comment>
<name>U2MWN8_9BACT</name>
<dbReference type="InterPro" id="IPR022385">
    <property type="entry name" value="Rhs_assc_core"/>
</dbReference>
<keyword evidence="5" id="KW-1185">Reference proteome</keyword>
<dbReference type="PANTHER" id="PTHR32305">
    <property type="match status" value="1"/>
</dbReference>
<dbReference type="Pfam" id="PF20148">
    <property type="entry name" value="DUF6531"/>
    <property type="match status" value="1"/>
</dbReference>
<dbReference type="PANTHER" id="PTHR32305:SF15">
    <property type="entry name" value="PROTEIN RHSA-RELATED"/>
    <property type="match status" value="1"/>
</dbReference>
<feature type="domain" description="DUF6531" evidence="2">
    <location>
        <begin position="274"/>
        <end position="326"/>
    </location>
</feature>
<dbReference type="InterPro" id="IPR031325">
    <property type="entry name" value="RHS_repeat"/>
</dbReference>
<dbReference type="RefSeq" id="WP_021583246.1">
    <property type="nucleotide sequence ID" value="NZ_AWET01000008.1"/>
</dbReference>
<dbReference type="EMBL" id="AWET01000008">
    <property type="protein sequence ID" value="ERK03609.1"/>
    <property type="molecule type" value="Genomic_DNA"/>
</dbReference>
<proteinExistence type="predicted"/>